<dbReference type="Proteomes" id="UP000244013">
    <property type="component" value="Unassembled WGS sequence"/>
</dbReference>
<evidence type="ECO:0000313" key="1">
    <source>
        <dbReference type="EMBL" id="PTW48063.1"/>
    </source>
</evidence>
<dbReference type="EMBL" id="QAYE01000002">
    <property type="protein sequence ID" value="PTW48063.1"/>
    <property type="molecule type" value="Genomic_DNA"/>
</dbReference>
<proteinExistence type="predicted"/>
<protein>
    <recommendedName>
        <fullName evidence="3">HNH endonuclease</fullName>
    </recommendedName>
</protein>
<name>A0A2T5U974_9SPHN</name>
<dbReference type="PANTHER" id="PTHR37827">
    <property type="entry name" value="TUDOR DOMAIN-CONTAINING PROTEIN"/>
    <property type="match status" value="1"/>
</dbReference>
<sequence length="113" mass="12621">MGGRVKRMAGLLEAEARTIAAEDAGRCGLCERPLGRKVEWHHRIPKSRGGTEVIPVHPICHRIIHASVSNQDLATEFADLDVLKARPDISRFLRWIADKPADFHAPTRPADIR</sequence>
<gene>
    <name evidence="1" type="ORF">C8J25_102152</name>
</gene>
<dbReference type="Gene3D" id="1.10.30.50">
    <property type="match status" value="1"/>
</dbReference>
<comment type="caution">
    <text evidence="1">The sequence shown here is derived from an EMBL/GenBank/DDBJ whole genome shotgun (WGS) entry which is preliminary data.</text>
</comment>
<evidence type="ECO:0008006" key="3">
    <source>
        <dbReference type="Google" id="ProtNLM"/>
    </source>
</evidence>
<reference evidence="1 2" key="1">
    <citation type="submission" date="2018-04" db="EMBL/GenBank/DDBJ databases">
        <title>Genomic Encyclopedia of Type Strains, Phase III (KMG-III): the genomes of soil and plant-associated and newly described type strains.</title>
        <authorList>
            <person name="Whitman W."/>
        </authorList>
    </citation>
    <scope>NUCLEOTIDE SEQUENCE [LARGE SCALE GENOMIC DNA]</scope>
    <source>
        <strain evidence="1 2">MA-olki</strain>
    </source>
</reference>
<dbReference type="AlphaFoldDB" id="A0A2T5U974"/>
<dbReference type="PANTHER" id="PTHR37827:SF1">
    <property type="entry name" value="HNH DOMAIN-CONTAINING PROTEIN"/>
    <property type="match status" value="1"/>
</dbReference>
<accession>A0A2T5U974</accession>
<organism evidence="1 2">
    <name type="scientific">Sphingomonas faeni</name>
    <dbReference type="NCBI Taxonomy" id="185950"/>
    <lineage>
        <taxon>Bacteria</taxon>
        <taxon>Pseudomonadati</taxon>
        <taxon>Pseudomonadota</taxon>
        <taxon>Alphaproteobacteria</taxon>
        <taxon>Sphingomonadales</taxon>
        <taxon>Sphingomonadaceae</taxon>
        <taxon>Sphingomonas</taxon>
    </lineage>
</organism>
<evidence type="ECO:0000313" key="2">
    <source>
        <dbReference type="Proteomes" id="UP000244013"/>
    </source>
</evidence>